<protein>
    <submittedName>
        <fullName evidence="1">Uncharacterized protein</fullName>
    </submittedName>
</protein>
<gene>
    <name evidence="1" type="ORF">B0H17DRAFT_935045</name>
</gene>
<evidence type="ECO:0000313" key="2">
    <source>
        <dbReference type="Proteomes" id="UP001221757"/>
    </source>
</evidence>
<dbReference type="AlphaFoldDB" id="A0AAD7DHB6"/>
<feature type="non-terminal residue" evidence="1">
    <location>
        <position position="1"/>
    </location>
</feature>
<sequence>ILYIDATSEQTLETDLQTIAPAMVGNSPQATLRWLTRKQEEWLLFFDNADDTKLDISTFFPSCTFGNILSTTHNQELCTYASMHCIQAGPRMTKF</sequence>
<organism evidence="1 2">
    <name type="scientific">Mycena rosella</name>
    <name type="common">Pink bonnet</name>
    <name type="synonym">Agaricus rosellus</name>
    <dbReference type="NCBI Taxonomy" id="1033263"/>
    <lineage>
        <taxon>Eukaryota</taxon>
        <taxon>Fungi</taxon>
        <taxon>Dikarya</taxon>
        <taxon>Basidiomycota</taxon>
        <taxon>Agaricomycotina</taxon>
        <taxon>Agaricomycetes</taxon>
        <taxon>Agaricomycetidae</taxon>
        <taxon>Agaricales</taxon>
        <taxon>Marasmiineae</taxon>
        <taxon>Mycenaceae</taxon>
        <taxon>Mycena</taxon>
    </lineage>
</organism>
<reference evidence="1" key="1">
    <citation type="submission" date="2023-03" db="EMBL/GenBank/DDBJ databases">
        <title>Massive genome expansion in bonnet fungi (Mycena s.s.) driven by repeated elements and novel gene families across ecological guilds.</title>
        <authorList>
            <consortium name="Lawrence Berkeley National Laboratory"/>
            <person name="Harder C.B."/>
            <person name="Miyauchi S."/>
            <person name="Viragh M."/>
            <person name="Kuo A."/>
            <person name="Thoen E."/>
            <person name="Andreopoulos B."/>
            <person name="Lu D."/>
            <person name="Skrede I."/>
            <person name="Drula E."/>
            <person name="Henrissat B."/>
            <person name="Morin E."/>
            <person name="Kohler A."/>
            <person name="Barry K."/>
            <person name="LaButti K."/>
            <person name="Morin E."/>
            <person name="Salamov A."/>
            <person name="Lipzen A."/>
            <person name="Mereny Z."/>
            <person name="Hegedus B."/>
            <person name="Baldrian P."/>
            <person name="Stursova M."/>
            <person name="Weitz H."/>
            <person name="Taylor A."/>
            <person name="Grigoriev I.V."/>
            <person name="Nagy L.G."/>
            <person name="Martin F."/>
            <person name="Kauserud H."/>
        </authorList>
    </citation>
    <scope>NUCLEOTIDE SEQUENCE</scope>
    <source>
        <strain evidence="1">CBHHK067</strain>
    </source>
</reference>
<dbReference type="InterPro" id="IPR027417">
    <property type="entry name" value="P-loop_NTPase"/>
</dbReference>
<dbReference type="Gene3D" id="3.40.50.300">
    <property type="entry name" value="P-loop containing nucleotide triphosphate hydrolases"/>
    <property type="match status" value="1"/>
</dbReference>
<comment type="caution">
    <text evidence="1">The sequence shown here is derived from an EMBL/GenBank/DDBJ whole genome shotgun (WGS) entry which is preliminary data.</text>
</comment>
<accession>A0AAD7DHB6</accession>
<dbReference type="Proteomes" id="UP001221757">
    <property type="component" value="Unassembled WGS sequence"/>
</dbReference>
<dbReference type="EMBL" id="JARKIE010000058">
    <property type="protein sequence ID" value="KAJ7691425.1"/>
    <property type="molecule type" value="Genomic_DNA"/>
</dbReference>
<proteinExistence type="predicted"/>
<evidence type="ECO:0000313" key="1">
    <source>
        <dbReference type="EMBL" id="KAJ7691425.1"/>
    </source>
</evidence>
<keyword evidence="2" id="KW-1185">Reference proteome</keyword>
<name>A0AAD7DHB6_MYCRO</name>